<organism evidence="1 2">
    <name type="scientific">Meloidogyne enterolobii</name>
    <name type="common">Root-knot nematode worm</name>
    <name type="synonym">Meloidogyne mayaguensis</name>
    <dbReference type="NCBI Taxonomy" id="390850"/>
    <lineage>
        <taxon>Eukaryota</taxon>
        <taxon>Metazoa</taxon>
        <taxon>Ecdysozoa</taxon>
        <taxon>Nematoda</taxon>
        <taxon>Chromadorea</taxon>
        <taxon>Rhabditida</taxon>
        <taxon>Tylenchina</taxon>
        <taxon>Tylenchomorpha</taxon>
        <taxon>Tylenchoidea</taxon>
        <taxon>Meloidogynidae</taxon>
        <taxon>Meloidogyninae</taxon>
        <taxon>Meloidogyne</taxon>
    </lineage>
</organism>
<evidence type="ECO:0000313" key="1">
    <source>
        <dbReference type="EMBL" id="CAK5031072.1"/>
    </source>
</evidence>
<comment type="caution">
    <text evidence="1">The sequence shown here is derived from an EMBL/GenBank/DDBJ whole genome shotgun (WGS) entry which is preliminary data.</text>
</comment>
<name>A0ACB0Y444_MELEN</name>
<dbReference type="Proteomes" id="UP001497535">
    <property type="component" value="Unassembled WGS sequence"/>
</dbReference>
<evidence type="ECO:0000313" key="2">
    <source>
        <dbReference type="Proteomes" id="UP001497535"/>
    </source>
</evidence>
<reference evidence="1" key="1">
    <citation type="submission" date="2023-11" db="EMBL/GenBank/DDBJ databases">
        <authorList>
            <person name="Poullet M."/>
        </authorList>
    </citation>
    <scope>NUCLEOTIDE SEQUENCE</scope>
    <source>
        <strain evidence="1">E1834</strain>
    </source>
</reference>
<sequence>MGSRLYCTRLSLIHATVLPFPLLSPTHFLLFFHLVIFSHIHPFSFFYLPYKRFMAA</sequence>
<protein>
    <submittedName>
        <fullName evidence="1">Uncharacterized protein</fullName>
    </submittedName>
</protein>
<keyword evidence="2" id="KW-1185">Reference proteome</keyword>
<proteinExistence type="predicted"/>
<gene>
    <name evidence="1" type="ORF">MENTE1834_LOCUS7414</name>
</gene>
<dbReference type="EMBL" id="CAVMJV010000005">
    <property type="protein sequence ID" value="CAK5031072.1"/>
    <property type="molecule type" value="Genomic_DNA"/>
</dbReference>
<accession>A0ACB0Y444</accession>